<organism evidence="1 2">
    <name type="scientific">Haloarchaeobius iranensis</name>
    <dbReference type="NCBI Taxonomy" id="996166"/>
    <lineage>
        <taxon>Archaea</taxon>
        <taxon>Methanobacteriati</taxon>
        <taxon>Methanobacteriota</taxon>
        <taxon>Stenosarchaea group</taxon>
        <taxon>Halobacteria</taxon>
        <taxon>Halobacteriales</taxon>
        <taxon>Halorubellaceae</taxon>
        <taxon>Haloarchaeobius</taxon>
    </lineage>
</organism>
<evidence type="ECO:0000313" key="2">
    <source>
        <dbReference type="Proteomes" id="UP000199370"/>
    </source>
</evidence>
<accession>A0A1G9SYA1</accession>
<proteinExistence type="predicted"/>
<dbReference type="AlphaFoldDB" id="A0A1G9SYA1"/>
<protein>
    <submittedName>
        <fullName evidence="1">Uncharacterized protein</fullName>
    </submittedName>
</protein>
<evidence type="ECO:0000313" key="1">
    <source>
        <dbReference type="EMBL" id="SDM40287.1"/>
    </source>
</evidence>
<gene>
    <name evidence="1" type="ORF">SAMN05192554_10225</name>
</gene>
<reference evidence="1 2" key="1">
    <citation type="submission" date="2016-10" db="EMBL/GenBank/DDBJ databases">
        <authorList>
            <person name="de Groot N.N."/>
        </authorList>
    </citation>
    <scope>NUCLEOTIDE SEQUENCE [LARGE SCALE GENOMIC DNA]</scope>
    <source>
        <strain evidence="2">EB21,IBRC-M 10013,KCTC 4048</strain>
    </source>
</reference>
<dbReference type="Proteomes" id="UP000199370">
    <property type="component" value="Unassembled WGS sequence"/>
</dbReference>
<keyword evidence="2" id="KW-1185">Reference proteome</keyword>
<sequence length="93" mass="10464">MSFMLESKPVTVTGHLQPWRSIDEHDGVVDGGFSQSSLRYLGQRLGSRRIEPDVQQAIRCWSDGGVQPISLVVELDHSLVNRDVIRFDAVCRL</sequence>
<name>A0A1G9SYA1_9EURY</name>
<dbReference type="EMBL" id="FNIA01000002">
    <property type="protein sequence ID" value="SDM40287.1"/>
    <property type="molecule type" value="Genomic_DNA"/>
</dbReference>